<keyword evidence="2" id="KW-1185">Reference proteome</keyword>
<name>A0ABR3WJK4_9PEZI</name>
<accession>A0ABR3WJK4</accession>
<gene>
    <name evidence="1" type="ORF">VTK73DRAFT_6420</name>
</gene>
<proteinExistence type="predicted"/>
<comment type="caution">
    <text evidence="1">The sequence shown here is derived from an EMBL/GenBank/DDBJ whole genome shotgun (WGS) entry which is preliminary data.</text>
</comment>
<dbReference type="Proteomes" id="UP001586593">
    <property type="component" value="Unassembled WGS sequence"/>
</dbReference>
<organism evidence="1 2">
    <name type="scientific">Phialemonium thermophilum</name>
    <dbReference type="NCBI Taxonomy" id="223376"/>
    <lineage>
        <taxon>Eukaryota</taxon>
        <taxon>Fungi</taxon>
        <taxon>Dikarya</taxon>
        <taxon>Ascomycota</taxon>
        <taxon>Pezizomycotina</taxon>
        <taxon>Sordariomycetes</taxon>
        <taxon>Sordariomycetidae</taxon>
        <taxon>Cephalothecales</taxon>
        <taxon>Cephalothecaceae</taxon>
        <taxon>Phialemonium</taxon>
    </lineage>
</organism>
<reference evidence="1 2" key="1">
    <citation type="journal article" date="2024" name="Commun. Biol.">
        <title>Comparative genomic analysis of thermophilic fungi reveals convergent evolutionary adaptations and gene losses.</title>
        <authorList>
            <person name="Steindorff A.S."/>
            <person name="Aguilar-Pontes M.V."/>
            <person name="Robinson A.J."/>
            <person name="Andreopoulos B."/>
            <person name="LaButti K."/>
            <person name="Kuo A."/>
            <person name="Mondo S."/>
            <person name="Riley R."/>
            <person name="Otillar R."/>
            <person name="Haridas S."/>
            <person name="Lipzen A."/>
            <person name="Grimwood J."/>
            <person name="Schmutz J."/>
            <person name="Clum A."/>
            <person name="Reid I.D."/>
            <person name="Moisan M.C."/>
            <person name="Butler G."/>
            <person name="Nguyen T.T.M."/>
            <person name="Dewar K."/>
            <person name="Conant G."/>
            <person name="Drula E."/>
            <person name="Henrissat B."/>
            <person name="Hansel C."/>
            <person name="Singer S."/>
            <person name="Hutchinson M.I."/>
            <person name="de Vries R.P."/>
            <person name="Natvig D.O."/>
            <person name="Powell A.J."/>
            <person name="Tsang A."/>
            <person name="Grigoriev I.V."/>
        </authorList>
    </citation>
    <scope>NUCLEOTIDE SEQUENCE [LARGE SCALE GENOMIC DNA]</scope>
    <source>
        <strain evidence="1 2">ATCC 24622</strain>
    </source>
</reference>
<evidence type="ECO:0000313" key="2">
    <source>
        <dbReference type="Proteomes" id="UP001586593"/>
    </source>
</evidence>
<protein>
    <submittedName>
        <fullName evidence="1">Uncharacterized protein</fullName>
    </submittedName>
</protein>
<dbReference type="EMBL" id="JAZHXJ010000361">
    <property type="protein sequence ID" value="KAL1863156.1"/>
    <property type="molecule type" value="Genomic_DNA"/>
</dbReference>
<evidence type="ECO:0000313" key="1">
    <source>
        <dbReference type="EMBL" id="KAL1863156.1"/>
    </source>
</evidence>
<sequence>MPEQHDEFAHQTYGGEVRPVDIQCLTSYAVIAGPCGENIIQFREKAALLDMNRLAVARDIHGDVVTRSSDSTPLAIETVQNW</sequence>